<dbReference type="EMBL" id="CP032550">
    <property type="protein sequence ID" value="QGU27535.1"/>
    <property type="molecule type" value="Genomic_DNA"/>
</dbReference>
<feature type="compositionally biased region" description="Low complexity" evidence="1">
    <location>
        <begin position="600"/>
        <end position="611"/>
    </location>
</feature>
<proteinExistence type="predicted"/>
<gene>
    <name evidence="3" type="ORF">D7D94_07550</name>
</gene>
<feature type="region of interest" description="Disordered" evidence="1">
    <location>
        <begin position="579"/>
        <end position="611"/>
    </location>
</feature>
<dbReference type="Gene3D" id="2.60.120.260">
    <property type="entry name" value="Galactose-binding domain-like"/>
    <property type="match status" value="1"/>
</dbReference>
<evidence type="ECO:0000313" key="4">
    <source>
        <dbReference type="Proteomes" id="UP000422989"/>
    </source>
</evidence>
<organism evidence="3 4">
    <name type="scientific">Microbacterium oryzae</name>
    <dbReference type="NCBI Taxonomy" id="743009"/>
    <lineage>
        <taxon>Bacteria</taxon>
        <taxon>Bacillati</taxon>
        <taxon>Actinomycetota</taxon>
        <taxon>Actinomycetes</taxon>
        <taxon>Micrococcales</taxon>
        <taxon>Microbacteriaceae</taxon>
        <taxon>Microbacterium</taxon>
    </lineage>
</organism>
<dbReference type="InterPro" id="IPR051923">
    <property type="entry name" value="Glycosyl_Hydrolase_39"/>
</dbReference>
<sequence length="611" mass="64768">MAALSTTVPVEAGKTYEFSAEVRQLASLPEPVEAAILIGETRVDLGELDASWQKVTETYTAPDGQTEATIAIQIDGPVEGLGVDDVTLKPQGGDNIVPNASFEDVTADWGILNNGLILREKSAALGVNMAAGDASWQVTRGDGSVAGEGKAKLGEGVSAIPLEGVTQGYYRVSVTDASGQSVATPVAVVDYEGARIAPDDRIGAITHVDQPWYLDAADILQSVGFGSARNDVLWEQNERTPGVYEFSSHYTSEFDKMHAHGIGLLGIVNYGNPMYDGGNPPSSPGAVEAYGNYAAAIAQRFDVVGLEVFNEFNHERFNTGGCGTAPTCYFPLVQSVQAKVDDSIPVVAGSTANYDSAWFAQLWSQTDTLSQADAMSFHPYNPQYYQKPENLTGAFDDARANMQNGAGGTLPIWLTEFGWTNGNELGQARSLADAAQNLIAAQTVSLGNGVEKYYWYDLVDDSTDSNNHEGNFGMFYQEGASVATAAPKPAAFAQALLIDQLGGREAIGRDDVGSGNQSYLFGEESDGVRVAWTLNGEATVEYEASGPIRMTDFNGAAMTLKPEDGKVSVPLTGRAVFLAGDFSPADEPDPTPTPTPTATPSPTQTPARTED</sequence>
<dbReference type="Pfam" id="PF11790">
    <property type="entry name" value="Glyco_hydro_cc"/>
    <property type="match status" value="1"/>
</dbReference>
<name>A0A6I6DRC8_9MICO</name>
<dbReference type="InterPro" id="IPR024655">
    <property type="entry name" value="Asl1_glyco_hydro_catalytic"/>
</dbReference>
<evidence type="ECO:0000256" key="1">
    <source>
        <dbReference type="SAM" id="MobiDB-lite"/>
    </source>
</evidence>
<feature type="domain" description="Asl1-like glycosyl hydrolase catalytic" evidence="2">
    <location>
        <begin position="308"/>
        <end position="470"/>
    </location>
</feature>
<dbReference type="Proteomes" id="UP000422989">
    <property type="component" value="Chromosome"/>
</dbReference>
<evidence type="ECO:0000259" key="2">
    <source>
        <dbReference type="Pfam" id="PF11790"/>
    </source>
</evidence>
<protein>
    <recommendedName>
        <fullName evidence="2">Asl1-like glycosyl hydrolase catalytic domain-containing protein</fullName>
    </recommendedName>
</protein>
<dbReference type="SUPFAM" id="SSF51445">
    <property type="entry name" value="(Trans)glycosidases"/>
    <property type="match status" value="1"/>
</dbReference>
<dbReference type="PANTHER" id="PTHR12631:SF10">
    <property type="entry name" value="BETA-XYLOSIDASE-LIKE PROTEIN-RELATED"/>
    <property type="match status" value="1"/>
</dbReference>
<dbReference type="KEGG" id="moj:D7D94_07550"/>
<feature type="compositionally biased region" description="Pro residues" evidence="1">
    <location>
        <begin position="590"/>
        <end position="599"/>
    </location>
</feature>
<dbReference type="InterPro" id="IPR017853">
    <property type="entry name" value="GH"/>
</dbReference>
<dbReference type="Gene3D" id="3.20.20.80">
    <property type="entry name" value="Glycosidases"/>
    <property type="match status" value="1"/>
</dbReference>
<evidence type="ECO:0000313" key="3">
    <source>
        <dbReference type="EMBL" id="QGU27535.1"/>
    </source>
</evidence>
<reference evidence="3 4" key="1">
    <citation type="submission" date="2018-09" db="EMBL/GenBank/DDBJ databases">
        <title>Whole genome sequencing of Microbacterium oryzae strain MB-10T.</title>
        <authorList>
            <person name="Das S.K."/>
        </authorList>
    </citation>
    <scope>NUCLEOTIDE SEQUENCE [LARGE SCALE GENOMIC DNA]</scope>
    <source>
        <strain evidence="3 4">MB-10</strain>
    </source>
</reference>
<dbReference type="PANTHER" id="PTHR12631">
    <property type="entry name" value="ALPHA-L-IDURONIDASE"/>
    <property type="match status" value="1"/>
</dbReference>
<dbReference type="GO" id="GO:0004553">
    <property type="term" value="F:hydrolase activity, hydrolyzing O-glycosyl compounds"/>
    <property type="evidence" value="ECO:0007669"/>
    <property type="project" value="TreeGrafter"/>
</dbReference>
<dbReference type="AlphaFoldDB" id="A0A6I6DRC8"/>
<accession>A0A6I6DRC8</accession>
<keyword evidence="4" id="KW-1185">Reference proteome</keyword>